<evidence type="ECO:0000256" key="1">
    <source>
        <dbReference type="ARBA" id="ARBA00005889"/>
    </source>
</evidence>
<dbReference type="EnsemblPlants" id="KRH04289">
    <property type="protein sequence ID" value="KRH04289"/>
    <property type="gene ID" value="GLYMA_17G152000"/>
</dbReference>
<dbReference type="OMA" id="MIKESWI"/>
<evidence type="ECO:0000256" key="2">
    <source>
        <dbReference type="ARBA" id="ARBA00022723"/>
    </source>
</evidence>
<dbReference type="EMBL" id="CM000850">
    <property type="protein sequence ID" value="KRH04289.1"/>
    <property type="molecule type" value="Genomic_DNA"/>
</dbReference>
<reference evidence="10" key="2">
    <citation type="submission" date="2018-02" db="UniProtKB">
        <authorList>
            <consortium name="EnsemblPlants"/>
        </authorList>
    </citation>
    <scope>IDENTIFICATION</scope>
    <source>
        <strain evidence="10">Williams 82</strain>
    </source>
</reference>
<dbReference type="STRING" id="3847.K7MLS5"/>
<dbReference type="InterPro" id="IPR031052">
    <property type="entry name" value="FHY3/FAR1"/>
</dbReference>
<dbReference type="PROSITE" id="PS50966">
    <property type="entry name" value="ZF_SWIM"/>
    <property type="match status" value="1"/>
</dbReference>
<evidence type="ECO:0000259" key="8">
    <source>
        <dbReference type="PROSITE" id="PS50966"/>
    </source>
</evidence>
<gene>
    <name evidence="9" type="ORF">GLYMA_17G152000</name>
</gene>
<evidence type="ECO:0000256" key="5">
    <source>
        <dbReference type="PROSITE-ProRule" id="PRU00047"/>
    </source>
</evidence>
<dbReference type="GO" id="GO:0008270">
    <property type="term" value="F:zinc ion binding"/>
    <property type="evidence" value="ECO:0007669"/>
    <property type="project" value="UniProtKB-UniRule"/>
</dbReference>
<dbReference type="Pfam" id="PF10551">
    <property type="entry name" value="MULE"/>
    <property type="match status" value="1"/>
</dbReference>
<proteinExistence type="inferred from homology"/>
<keyword evidence="2 6" id="KW-0479">Metal-binding</keyword>
<sequence length="519" mass="59341">MANTLGNIEIQEIESINVMSMDTPLSFGEVMPRDASNDAEELNIQPCLGLEFESLEKVREFYNSFAKKNGDIAINWVVKSFSNDHNHVMLSPKSVCYMRCHKKMSVVAQSLVEKLRKSILFGCALLQDESENSFTWLFQTWLKEMGGKKPVSIITDQDLAIGAVIKKVFLETRHRLCLWHIRKEFPEKLAHGLYMIKESWIPIFSRSTFFAGMNTTERSEGINAFFDSFVHSRTTLQEFVVKFEKVFDCRLEVEKRKDYESRHKSHILSTGSKLGHHAAFVYTRNVFGKFQDEQRKINEFTKKKIGRDGPSYVYQVSSCYDARDTFIVNVDLDSKVAKCDCHLFEFIGILCRHILDANKCIEVSDAENNFDGQSTTPRILRRMHAQQQASILVDLAEESKEIYRFIVLELGQTHKSTIVMKTSLSTGDNIPLLESSLTIGNKLCMPEQVSEVPHLILGDPHISQTKEIKKDGEKVSHNNRLKSGLEVSLNKSLVKRKTCHECGEHGHNNRTCKKTNLND</sequence>
<organism evidence="9">
    <name type="scientific">Glycine max</name>
    <name type="common">Soybean</name>
    <name type="synonym">Glycine hispida</name>
    <dbReference type="NCBI Taxonomy" id="3847"/>
    <lineage>
        <taxon>Eukaryota</taxon>
        <taxon>Viridiplantae</taxon>
        <taxon>Streptophyta</taxon>
        <taxon>Embryophyta</taxon>
        <taxon>Tracheophyta</taxon>
        <taxon>Spermatophyta</taxon>
        <taxon>Magnoliopsida</taxon>
        <taxon>eudicotyledons</taxon>
        <taxon>Gunneridae</taxon>
        <taxon>Pentapetalae</taxon>
        <taxon>rosids</taxon>
        <taxon>fabids</taxon>
        <taxon>Fabales</taxon>
        <taxon>Fabaceae</taxon>
        <taxon>Papilionoideae</taxon>
        <taxon>50 kb inversion clade</taxon>
        <taxon>NPAAA clade</taxon>
        <taxon>indigoferoid/millettioid clade</taxon>
        <taxon>Phaseoleae</taxon>
        <taxon>Glycine</taxon>
        <taxon>Glycine subgen. Soja</taxon>
    </lineage>
</organism>
<accession>K7MLS5</accession>
<reference evidence="9" key="3">
    <citation type="submission" date="2018-07" db="EMBL/GenBank/DDBJ databases">
        <title>WGS assembly of Glycine max.</title>
        <authorList>
            <person name="Schmutz J."/>
            <person name="Cannon S."/>
            <person name="Schlueter J."/>
            <person name="Ma J."/>
            <person name="Mitros T."/>
            <person name="Nelson W."/>
            <person name="Hyten D."/>
            <person name="Song Q."/>
            <person name="Thelen J."/>
            <person name="Cheng J."/>
            <person name="Xu D."/>
            <person name="Hellsten U."/>
            <person name="May G."/>
            <person name="Yu Y."/>
            <person name="Sakurai T."/>
            <person name="Umezawa T."/>
            <person name="Bhattacharyya M."/>
            <person name="Sandhu D."/>
            <person name="Valliyodan B."/>
            <person name="Lindquist E."/>
            <person name="Peto M."/>
            <person name="Grant D."/>
            <person name="Shu S."/>
            <person name="Goodstein D."/>
            <person name="Barry K."/>
            <person name="Futrell-Griggs M."/>
            <person name="Abernathy B."/>
            <person name="Du J."/>
            <person name="Tian Z."/>
            <person name="Zhu L."/>
            <person name="Gill N."/>
            <person name="Joshi T."/>
            <person name="Libault M."/>
            <person name="Sethuraman A."/>
            <person name="Zhang X."/>
            <person name="Shinozaki K."/>
            <person name="Nguyen H."/>
            <person name="Wing R."/>
            <person name="Cregan P."/>
            <person name="Specht J."/>
            <person name="Grimwood J."/>
            <person name="Rokhsar D."/>
            <person name="Stacey G."/>
            <person name="Shoemaker R."/>
            <person name="Jackson S."/>
        </authorList>
    </citation>
    <scope>NUCLEOTIDE SEQUENCE</scope>
    <source>
        <tissue evidence="9">Callus</tissue>
    </source>
</reference>
<dbReference type="InterPro" id="IPR006564">
    <property type="entry name" value="Znf_PMZ"/>
</dbReference>
<dbReference type="eggNOG" id="ENOG502QR4C">
    <property type="taxonomic scope" value="Eukaryota"/>
</dbReference>
<comment type="similarity">
    <text evidence="1 6">Belongs to the FHY3/FAR1 family.</text>
</comment>
<evidence type="ECO:0000313" key="11">
    <source>
        <dbReference type="Proteomes" id="UP000008827"/>
    </source>
</evidence>
<keyword evidence="4 6" id="KW-0862">Zinc</keyword>
<dbReference type="Pfam" id="PF04434">
    <property type="entry name" value="SWIM"/>
    <property type="match status" value="1"/>
</dbReference>
<dbReference type="PANTHER" id="PTHR31669">
    <property type="entry name" value="PROTEIN FAR1-RELATED SEQUENCE 10-RELATED"/>
    <property type="match status" value="1"/>
</dbReference>
<keyword evidence="3 5" id="KW-0863">Zinc-finger</keyword>
<evidence type="ECO:0000256" key="6">
    <source>
        <dbReference type="RuleBase" id="RU367018"/>
    </source>
</evidence>
<protein>
    <recommendedName>
        <fullName evidence="6">Protein FAR1-RELATED SEQUENCE</fullName>
    </recommendedName>
</protein>
<dbReference type="InterPro" id="IPR018289">
    <property type="entry name" value="MULE_transposase_dom"/>
</dbReference>
<dbReference type="InterPro" id="IPR007527">
    <property type="entry name" value="Znf_SWIM"/>
</dbReference>
<comment type="function">
    <text evidence="6">Putative transcription activator involved in regulating light control of development.</text>
</comment>
<dbReference type="GO" id="GO:0003676">
    <property type="term" value="F:nucleic acid binding"/>
    <property type="evidence" value="ECO:0007669"/>
    <property type="project" value="InterPro"/>
</dbReference>
<keyword evidence="6" id="KW-0539">Nucleus</keyword>
<name>K7MLS5_SOYBN</name>
<dbReference type="InParanoid" id="K7MLS5"/>
<dbReference type="PROSITE" id="PS50158">
    <property type="entry name" value="ZF_CCHC"/>
    <property type="match status" value="1"/>
</dbReference>
<keyword evidence="11" id="KW-1185">Reference proteome</keyword>
<dbReference type="PaxDb" id="3847-GLYMA17G16255.1"/>
<dbReference type="Proteomes" id="UP000008827">
    <property type="component" value="Chromosome 17"/>
</dbReference>
<dbReference type="GO" id="GO:0005634">
    <property type="term" value="C:nucleus"/>
    <property type="evidence" value="ECO:0007669"/>
    <property type="project" value="UniProtKB-SubCell"/>
</dbReference>
<dbReference type="InterPro" id="IPR001878">
    <property type="entry name" value="Znf_CCHC"/>
</dbReference>
<dbReference type="Gramene" id="KRH04289">
    <property type="protein sequence ID" value="KRH04289"/>
    <property type="gene ID" value="GLYMA_17G152000"/>
</dbReference>
<evidence type="ECO:0000256" key="3">
    <source>
        <dbReference type="ARBA" id="ARBA00022771"/>
    </source>
</evidence>
<dbReference type="PANTHER" id="PTHR31669:SF302">
    <property type="entry name" value="PROTEIN FAR1-RELATED SEQUENCE"/>
    <property type="match status" value="1"/>
</dbReference>
<feature type="domain" description="SWIM-type" evidence="8">
    <location>
        <begin position="326"/>
        <end position="362"/>
    </location>
</feature>
<feature type="domain" description="CCHC-type" evidence="7">
    <location>
        <begin position="499"/>
        <end position="514"/>
    </location>
</feature>
<reference evidence="9 10" key="1">
    <citation type="journal article" date="2010" name="Nature">
        <title>Genome sequence of the palaeopolyploid soybean.</title>
        <authorList>
            <person name="Schmutz J."/>
            <person name="Cannon S.B."/>
            <person name="Schlueter J."/>
            <person name="Ma J."/>
            <person name="Mitros T."/>
            <person name="Nelson W."/>
            <person name="Hyten D.L."/>
            <person name="Song Q."/>
            <person name="Thelen J.J."/>
            <person name="Cheng J."/>
            <person name="Xu D."/>
            <person name="Hellsten U."/>
            <person name="May G.D."/>
            <person name="Yu Y."/>
            <person name="Sakurai T."/>
            <person name="Umezawa T."/>
            <person name="Bhattacharyya M.K."/>
            <person name="Sandhu D."/>
            <person name="Valliyodan B."/>
            <person name="Lindquist E."/>
            <person name="Peto M."/>
            <person name="Grant D."/>
            <person name="Shu S."/>
            <person name="Goodstein D."/>
            <person name="Barry K."/>
            <person name="Futrell-Griggs M."/>
            <person name="Abernathy B."/>
            <person name="Du J."/>
            <person name="Tian Z."/>
            <person name="Zhu L."/>
            <person name="Gill N."/>
            <person name="Joshi T."/>
            <person name="Libault M."/>
            <person name="Sethuraman A."/>
            <person name="Zhang X.-C."/>
            <person name="Shinozaki K."/>
            <person name="Nguyen H.T."/>
            <person name="Wing R.A."/>
            <person name="Cregan P."/>
            <person name="Specht J."/>
            <person name="Grimwood J."/>
            <person name="Rokhsar D."/>
            <person name="Stacey G."/>
            <person name="Shoemaker R.C."/>
            <person name="Jackson S.A."/>
        </authorList>
    </citation>
    <scope>NUCLEOTIDE SEQUENCE</scope>
    <source>
        <strain evidence="10">cv. Williams 82</strain>
        <tissue evidence="9">Callus</tissue>
    </source>
</reference>
<evidence type="ECO:0000313" key="10">
    <source>
        <dbReference type="EnsemblPlants" id="KRH04289"/>
    </source>
</evidence>
<dbReference type="SMART" id="SM00575">
    <property type="entry name" value="ZnF_PMZ"/>
    <property type="match status" value="1"/>
</dbReference>
<evidence type="ECO:0000259" key="7">
    <source>
        <dbReference type="PROSITE" id="PS50158"/>
    </source>
</evidence>
<dbReference type="GO" id="GO:0006355">
    <property type="term" value="P:regulation of DNA-templated transcription"/>
    <property type="evidence" value="ECO:0007669"/>
    <property type="project" value="UniProtKB-UniRule"/>
</dbReference>
<dbReference type="AlphaFoldDB" id="K7MLS5"/>
<comment type="subcellular location">
    <subcellularLocation>
        <location evidence="6">Nucleus</location>
    </subcellularLocation>
</comment>
<evidence type="ECO:0000256" key="4">
    <source>
        <dbReference type="ARBA" id="ARBA00022833"/>
    </source>
</evidence>
<evidence type="ECO:0000313" key="9">
    <source>
        <dbReference type="EMBL" id="KRH04289.1"/>
    </source>
</evidence>
<dbReference type="HOGENOM" id="CLU_572947_0_0_1"/>